<sequence>MVIICSLLSGFVGCTSIVSIFSFIHGFASEYVSATSAGLSISGLVTSILSNFQIHQNQTTGDIELSFSVRTFYLAVVLPMAVISLIIAILIHLDIIKRDQLPAAGSLLSDEDSDSVHSPNSTDNPNHEPSLDSKMSNHLDGKFDFEDIPTKPVSLETGSSWGTLCRRSRELDVPASIQSIDPTTGDVSSVPGQDSDGRATNSSLKDSSSNEELDETSEKQSFEFLLCCAPKRRPAGDEEEIILLASSPSSSSPAEIIPSEDESSKRRTYVAWIPIVNQTWTAFLAYWLMPSFLPYFSQGFADGAEVSSLCNTIYQAAGIVGRLMPSFPVRIYASWILNILQTAVTIVLCSLSFFTTTTDNPMSEGLVLVLIGGQGALNGYIATVNYLLLEYLTIKKGIRPFSDGEKKVVKRMTGLMNQLGCCTASVIVFFIIQYGM</sequence>
<organism evidence="3 4">
    <name type="scientific">Aduncisulcus paluster</name>
    <dbReference type="NCBI Taxonomy" id="2918883"/>
    <lineage>
        <taxon>Eukaryota</taxon>
        <taxon>Metamonada</taxon>
        <taxon>Carpediemonas-like organisms</taxon>
        <taxon>Aduncisulcus</taxon>
    </lineage>
</organism>
<name>A0ABQ5KGW6_9EUKA</name>
<dbReference type="EMBL" id="BQXS01009729">
    <property type="protein sequence ID" value="GKT31742.1"/>
    <property type="molecule type" value="Genomic_DNA"/>
</dbReference>
<evidence type="ECO:0000256" key="1">
    <source>
        <dbReference type="SAM" id="MobiDB-lite"/>
    </source>
</evidence>
<feature type="compositionally biased region" description="Basic and acidic residues" evidence="1">
    <location>
        <begin position="125"/>
        <end position="138"/>
    </location>
</feature>
<protein>
    <submittedName>
        <fullName evidence="3">Uncharacterized protein</fullName>
    </submittedName>
</protein>
<feature type="transmembrane region" description="Helical" evidence="2">
    <location>
        <begin position="335"/>
        <end position="354"/>
    </location>
</feature>
<feature type="transmembrane region" description="Helical" evidence="2">
    <location>
        <begin position="6"/>
        <end position="24"/>
    </location>
</feature>
<keyword evidence="2" id="KW-0812">Transmembrane</keyword>
<feature type="region of interest" description="Disordered" evidence="1">
    <location>
        <begin position="175"/>
        <end position="217"/>
    </location>
</feature>
<dbReference type="Proteomes" id="UP001057375">
    <property type="component" value="Unassembled WGS sequence"/>
</dbReference>
<keyword evidence="2" id="KW-0472">Membrane</keyword>
<feature type="transmembrane region" description="Helical" evidence="2">
    <location>
        <begin position="366"/>
        <end position="389"/>
    </location>
</feature>
<accession>A0ABQ5KGW6</accession>
<keyword evidence="2" id="KW-1133">Transmembrane helix</keyword>
<dbReference type="SUPFAM" id="SSF103473">
    <property type="entry name" value="MFS general substrate transporter"/>
    <property type="match status" value="1"/>
</dbReference>
<evidence type="ECO:0000256" key="2">
    <source>
        <dbReference type="SAM" id="Phobius"/>
    </source>
</evidence>
<keyword evidence="4" id="KW-1185">Reference proteome</keyword>
<feature type="region of interest" description="Disordered" evidence="1">
    <location>
        <begin position="107"/>
        <end position="138"/>
    </location>
</feature>
<dbReference type="InterPro" id="IPR036259">
    <property type="entry name" value="MFS_trans_sf"/>
</dbReference>
<gene>
    <name evidence="3" type="ORF">ADUPG1_006107</name>
</gene>
<feature type="transmembrane region" description="Helical" evidence="2">
    <location>
        <begin position="415"/>
        <end position="435"/>
    </location>
</feature>
<reference evidence="3" key="1">
    <citation type="submission" date="2022-03" db="EMBL/GenBank/DDBJ databases">
        <title>Draft genome sequence of Aduncisulcus paluster, a free-living microaerophilic Fornicata.</title>
        <authorList>
            <person name="Yuyama I."/>
            <person name="Kume K."/>
            <person name="Tamura T."/>
            <person name="Inagaki Y."/>
            <person name="Hashimoto T."/>
        </authorList>
    </citation>
    <scope>NUCLEOTIDE SEQUENCE</scope>
    <source>
        <strain evidence="3">NY0171</strain>
    </source>
</reference>
<feature type="compositionally biased region" description="Polar residues" evidence="1">
    <location>
        <begin position="176"/>
        <end position="207"/>
    </location>
</feature>
<evidence type="ECO:0000313" key="3">
    <source>
        <dbReference type="EMBL" id="GKT31742.1"/>
    </source>
</evidence>
<evidence type="ECO:0000313" key="4">
    <source>
        <dbReference type="Proteomes" id="UP001057375"/>
    </source>
</evidence>
<comment type="caution">
    <text evidence="3">The sequence shown here is derived from an EMBL/GenBank/DDBJ whole genome shotgun (WGS) entry which is preliminary data.</text>
</comment>
<proteinExistence type="predicted"/>
<feature type="transmembrane region" description="Helical" evidence="2">
    <location>
        <begin position="72"/>
        <end position="93"/>
    </location>
</feature>